<dbReference type="AlphaFoldDB" id="A0A0W8G0I0"/>
<dbReference type="InterPro" id="IPR029063">
    <property type="entry name" value="SAM-dependent_MTases_sf"/>
</dbReference>
<comment type="caution">
    <text evidence="1">The sequence shown here is derived from an EMBL/GenBank/DDBJ whole genome shotgun (WGS) entry which is preliminary data.</text>
</comment>
<accession>A0A0W8G0I0</accession>
<dbReference type="SUPFAM" id="SSF53335">
    <property type="entry name" value="S-adenosyl-L-methionine-dependent methyltransferases"/>
    <property type="match status" value="1"/>
</dbReference>
<dbReference type="GO" id="GO:0008168">
    <property type="term" value="F:methyltransferase activity"/>
    <property type="evidence" value="ECO:0007669"/>
    <property type="project" value="UniProtKB-KW"/>
</dbReference>
<proteinExistence type="predicted"/>
<dbReference type="Pfam" id="PF13489">
    <property type="entry name" value="Methyltransf_23"/>
    <property type="match status" value="1"/>
</dbReference>
<protein>
    <submittedName>
        <fullName evidence="1">Methyltransferase</fullName>
    </submittedName>
</protein>
<evidence type="ECO:0000313" key="1">
    <source>
        <dbReference type="EMBL" id="KUG26530.1"/>
    </source>
</evidence>
<dbReference type="GO" id="GO:0032259">
    <property type="term" value="P:methylation"/>
    <property type="evidence" value="ECO:0007669"/>
    <property type="project" value="UniProtKB-KW"/>
</dbReference>
<organism evidence="1">
    <name type="scientific">hydrocarbon metagenome</name>
    <dbReference type="NCBI Taxonomy" id="938273"/>
    <lineage>
        <taxon>unclassified sequences</taxon>
        <taxon>metagenomes</taxon>
        <taxon>ecological metagenomes</taxon>
    </lineage>
</organism>
<dbReference type="EMBL" id="LNQE01000446">
    <property type="protein sequence ID" value="KUG26530.1"/>
    <property type="molecule type" value="Genomic_DNA"/>
</dbReference>
<dbReference type="Gene3D" id="3.40.50.150">
    <property type="entry name" value="Vaccinia Virus protein VP39"/>
    <property type="match status" value="1"/>
</dbReference>
<keyword evidence="1" id="KW-0808">Transferase</keyword>
<dbReference type="PANTHER" id="PTHR43861">
    <property type="entry name" value="TRANS-ACONITATE 2-METHYLTRANSFERASE-RELATED"/>
    <property type="match status" value="1"/>
</dbReference>
<reference evidence="1" key="1">
    <citation type="journal article" date="2015" name="Proc. Natl. Acad. Sci. U.S.A.">
        <title>Networks of energetic and metabolic interactions define dynamics in microbial communities.</title>
        <authorList>
            <person name="Embree M."/>
            <person name="Liu J.K."/>
            <person name="Al-Bassam M.M."/>
            <person name="Zengler K."/>
        </authorList>
    </citation>
    <scope>NUCLEOTIDE SEQUENCE</scope>
</reference>
<sequence length="248" mass="28768">MAEKHYSEQIDFTNSYLIPYLEKYIPDLYKCSILEVGCAEGGFVKVLHDKGVKIKGVELEQSRVDTAKIKAPELDIIQADITDPEIADKLKHKYDLIVMRDVIEHIPNRDAAFRNLFNLLNSNGYLFITFPPRFSGFAGHQQNGKSIYRFIPYLQLLPNFLIKLLGNLFGESDELIKHIIENYKIGLSVNKFEYFCQKYSFKIVKKDLFLFRPIYKIRFGINPLRAPGIPIFREFIAFGCECLLKKKV</sequence>
<gene>
    <name evidence="1" type="ORF">ASZ90_003630</name>
</gene>
<name>A0A0W8G0I0_9ZZZZ</name>
<dbReference type="CDD" id="cd02440">
    <property type="entry name" value="AdoMet_MTases"/>
    <property type="match status" value="1"/>
</dbReference>
<keyword evidence="1" id="KW-0489">Methyltransferase</keyword>